<dbReference type="OMA" id="FIWEGVF"/>
<sequence length="346" mass="36916">MVPSFDCEVPQQGGRPETAKLNWRNWANLLAYIANITITYLSLTGIFGETNTNLSKKYQTVVTPAGWAFSIWGPIFIWEGVFAVAQMLPKHRSSPVAQLVTPWWSAACAFQVAWSAVFGAEFLLAACVCMLGILGSLLGLLLTADRARAPLSLSEYWLLRAPFSLHAGWVIAASAVNASVLADSWMCSAGTLLALAIVSLAVILAVVVLFVVASPKPDAIISFVAAWALGAIHAELGSATHLLDPSRFNFFAWDEVSLAGLRGAALVLSPGLSAPMVRFHVFEIWCFSFKFAVFSCFGTWLLGRKGLASLGLGLLAAGLRTCSSQDRKPPAAATAVEENPSTPLAA</sequence>
<keyword evidence="1" id="KW-1133">Transmembrane helix</keyword>
<evidence type="ECO:0000313" key="3">
    <source>
        <dbReference type="Proteomes" id="UP000654075"/>
    </source>
</evidence>
<organism evidence="2 3">
    <name type="scientific">Polarella glacialis</name>
    <name type="common">Dinoflagellate</name>
    <dbReference type="NCBI Taxonomy" id="89957"/>
    <lineage>
        <taxon>Eukaryota</taxon>
        <taxon>Sar</taxon>
        <taxon>Alveolata</taxon>
        <taxon>Dinophyceae</taxon>
        <taxon>Suessiales</taxon>
        <taxon>Suessiaceae</taxon>
        <taxon>Polarella</taxon>
    </lineage>
</organism>
<name>A0A813GB70_POLGL</name>
<gene>
    <name evidence="2" type="ORF">PGLA1383_LOCUS37668</name>
</gene>
<dbReference type="Proteomes" id="UP000654075">
    <property type="component" value="Unassembled WGS sequence"/>
</dbReference>
<dbReference type="PANTHER" id="PTHR33802">
    <property type="entry name" value="SI:CH211-161H7.5-RELATED"/>
    <property type="match status" value="1"/>
</dbReference>
<dbReference type="EMBL" id="CAJNNV010027342">
    <property type="protein sequence ID" value="CAE8620101.1"/>
    <property type="molecule type" value="Genomic_DNA"/>
</dbReference>
<feature type="transmembrane region" description="Helical" evidence="1">
    <location>
        <begin position="100"/>
        <end position="117"/>
    </location>
</feature>
<feature type="transmembrane region" description="Helical" evidence="1">
    <location>
        <begin position="220"/>
        <end position="243"/>
    </location>
</feature>
<feature type="transmembrane region" description="Helical" evidence="1">
    <location>
        <begin position="29"/>
        <end position="47"/>
    </location>
</feature>
<dbReference type="OrthoDB" id="5586934at2759"/>
<feature type="transmembrane region" description="Helical" evidence="1">
    <location>
        <begin position="192"/>
        <end position="213"/>
    </location>
</feature>
<feature type="transmembrane region" description="Helical" evidence="1">
    <location>
        <begin position="123"/>
        <end position="144"/>
    </location>
</feature>
<evidence type="ECO:0000313" key="2">
    <source>
        <dbReference type="EMBL" id="CAE8620101.1"/>
    </source>
</evidence>
<dbReference type="PANTHER" id="PTHR33802:SF1">
    <property type="entry name" value="XK-RELATED PROTEIN"/>
    <property type="match status" value="1"/>
</dbReference>
<dbReference type="AlphaFoldDB" id="A0A813GB70"/>
<accession>A0A813GB70</accession>
<proteinExistence type="predicted"/>
<keyword evidence="3" id="KW-1185">Reference proteome</keyword>
<reference evidence="2" key="1">
    <citation type="submission" date="2021-02" db="EMBL/GenBank/DDBJ databases">
        <authorList>
            <person name="Dougan E. K."/>
            <person name="Rhodes N."/>
            <person name="Thang M."/>
            <person name="Chan C."/>
        </authorList>
    </citation>
    <scope>NUCLEOTIDE SEQUENCE</scope>
</reference>
<feature type="transmembrane region" description="Helical" evidence="1">
    <location>
        <begin position="156"/>
        <end position="180"/>
    </location>
</feature>
<protein>
    <submittedName>
        <fullName evidence="2">Uncharacterized protein</fullName>
    </submittedName>
</protein>
<feature type="transmembrane region" description="Helical" evidence="1">
    <location>
        <begin position="67"/>
        <end position="88"/>
    </location>
</feature>
<comment type="caution">
    <text evidence="2">The sequence shown here is derived from an EMBL/GenBank/DDBJ whole genome shotgun (WGS) entry which is preliminary data.</text>
</comment>
<keyword evidence="1" id="KW-0472">Membrane</keyword>
<evidence type="ECO:0000256" key="1">
    <source>
        <dbReference type="SAM" id="Phobius"/>
    </source>
</evidence>
<feature type="transmembrane region" description="Helical" evidence="1">
    <location>
        <begin position="282"/>
        <end position="302"/>
    </location>
</feature>
<keyword evidence="1" id="KW-0812">Transmembrane</keyword>